<feature type="chain" id="PRO_5045561070" description="Lipoprotein" evidence="1">
    <location>
        <begin position="19"/>
        <end position="81"/>
    </location>
</feature>
<organism evidence="2 3">
    <name type="scientific">Gluconobacter cadivus</name>
    <dbReference type="NCBI Taxonomy" id="2728101"/>
    <lineage>
        <taxon>Bacteria</taxon>
        <taxon>Pseudomonadati</taxon>
        <taxon>Pseudomonadota</taxon>
        <taxon>Alphaproteobacteria</taxon>
        <taxon>Acetobacterales</taxon>
        <taxon>Acetobacteraceae</taxon>
        <taxon>Gluconobacter</taxon>
    </lineage>
</organism>
<accession>A0ABR9YZP7</accession>
<feature type="signal peptide" evidence="1">
    <location>
        <begin position="1"/>
        <end position="18"/>
    </location>
</feature>
<keyword evidence="3" id="KW-1185">Reference proteome</keyword>
<sequence length="81" mass="9033">MNRYLPALIAVFSLAACAAPTTYHFGVIAPADENYCKLEADKYAGPPSESLMGTLNQMKYRNNLTRDCLLAKGYKLFPDRK</sequence>
<dbReference type="EMBL" id="JABCQH010000018">
    <property type="protein sequence ID" value="MBF0889641.1"/>
    <property type="molecule type" value="Genomic_DNA"/>
</dbReference>
<gene>
    <name evidence="2" type="ORF">HKD19_13950</name>
</gene>
<comment type="caution">
    <text evidence="2">The sequence shown here is derived from an EMBL/GenBank/DDBJ whole genome shotgun (WGS) entry which is preliminary data.</text>
</comment>
<evidence type="ECO:0000313" key="3">
    <source>
        <dbReference type="Proteomes" id="UP000662701"/>
    </source>
</evidence>
<dbReference type="RefSeq" id="WP_194263385.1">
    <property type="nucleotide sequence ID" value="NZ_JABCQH010000018.1"/>
</dbReference>
<evidence type="ECO:0000313" key="2">
    <source>
        <dbReference type="EMBL" id="MBF0889641.1"/>
    </source>
</evidence>
<keyword evidence="1" id="KW-0732">Signal</keyword>
<dbReference type="Proteomes" id="UP000662701">
    <property type="component" value="Unassembled WGS sequence"/>
</dbReference>
<name>A0ABR9YZP7_9PROT</name>
<reference evidence="2" key="1">
    <citation type="submission" date="2020-04" db="EMBL/GenBank/DDBJ databases">
        <authorList>
            <person name="Sombolestani A."/>
        </authorList>
    </citation>
    <scope>NUCLEOTIDE SEQUENCE</scope>
    <source>
        <strain evidence="2">LMG 1745</strain>
    </source>
</reference>
<evidence type="ECO:0008006" key="4">
    <source>
        <dbReference type="Google" id="ProtNLM"/>
    </source>
</evidence>
<protein>
    <recommendedName>
        <fullName evidence="4">Lipoprotein</fullName>
    </recommendedName>
</protein>
<reference evidence="2" key="2">
    <citation type="submission" date="2020-11" db="EMBL/GenBank/DDBJ databases">
        <title>Description of novel Gluconobacter species.</title>
        <authorList>
            <person name="Cleenwerck I."/>
            <person name="Cnockaert M."/>
            <person name="Borremans W."/>
            <person name="Wieme A.D."/>
            <person name="De Vuyst L."/>
            <person name="Vandamme P."/>
        </authorList>
    </citation>
    <scope>NUCLEOTIDE SEQUENCE</scope>
    <source>
        <strain evidence="2">LMG 1745</strain>
    </source>
</reference>
<dbReference type="PROSITE" id="PS51257">
    <property type="entry name" value="PROKAR_LIPOPROTEIN"/>
    <property type="match status" value="1"/>
</dbReference>
<proteinExistence type="predicted"/>
<evidence type="ECO:0000256" key="1">
    <source>
        <dbReference type="SAM" id="SignalP"/>
    </source>
</evidence>